<evidence type="ECO:0000256" key="1">
    <source>
        <dbReference type="ARBA" id="ARBA00022801"/>
    </source>
</evidence>
<dbReference type="PATRIC" id="fig|1550241.5.peg.784"/>
<dbReference type="SUPFAM" id="SSF52540">
    <property type="entry name" value="P-loop containing nucleoside triphosphate hydrolases"/>
    <property type="match status" value="2"/>
</dbReference>
<reference evidence="4 5" key="1">
    <citation type="journal article" date="2015" name="Stand. Genomic Sci.">
        <title>Complete genome sequence of and proposal of Thermofilum uzonense sp. nov. a novel hyperthermophilic crenarchaeon and emended description of the genus Thermofilum.</title>
        <authorList>
            <person name="Toshchakov S.V."/>
            <person name="Korzhenkov A.A."/>
            <person name="Samarov N.I."/>
            <person name="Mazunin I.O."/>
            <person name="Mozhey O.I."/>
            <person name="Shmyr I.S."/>
            <person name="Derbikova K.S."/>
            <person name="Taranov E.A."/>
            <person name="Dominova I.N."/>
            <person name="Bonch-Osmolovskaya E.A."/>
            <person name="Patrushev M.V."/>
            <person name="Podosokorskaya O.A."/>
            <person name="Kublanov I.V."/>
        </authorList>
    </citation>
    <scope>NUCLEOTIDE SEQUENCE [LARGE SCALE GENOMIC DNA]</scope>
    <source>
        <strain evidence="4 5">1807-2</strain>
    </source>
</reference>
<evidence type="ECO:0000259" key="3">
    <source>
        <dbReference type="PROSITE" id="PS51194"/>
    </source>
</evidence>
<dbReference type="STRING" id="1550241.MA03_03685"/>
<evidence type="ECO:0000313" key="4">
    <source>
        <dbReference type="EMBL" id="AKG38565.1"/>
    </source>
</evidence>
<evidence type="ECO:0008006" key="6">
    <source>
        <dbReference type="Google" id="ProtNLM"/>
    </source>
</evidence>
<dbReference type="PANTHER" id="PTHR45766">
    <property type="entry name" value="DNA ANNEALING HELICASE AND ENDONUCLEASE ZRANB3 FAMILY MEMBER"/>
    <property type="match status" value="1"/>
</dbReference>
<dbReference type="Pfam" id="PF04851">
    <property type="entry name" value="ResIII"/>
    <property type="match status" value="1"/>
</dbReference>
<gene>
    <name evidence="4" type="ORF">MA03_03685</name>
</gene>
<dbReference type="CDD" id="cd18793">
    <property type="entry name" value="SF2_C_SNF"/>
    <property type="match status" value="1"/>
</dbReference>
<accession>A0A0F7FI22</accession>
<dbReference type="GO" id="GO:0016787">
    <property type="term" value="F:hydrolase activity"/>
    <property type="evidence" value="ECO:0007669"/>
    <property type="project" value="UniProtKB-KW"/>
</dbReference>
<feature type="domain" description="Helicase ATP-binding" evidence="2">
    <location>
        <begin position="43"/>
        <end position="209"/>
    </location>
</feature>
<protein>
    <recommendedName>
        <fullName evidence="6">Helicase</fullName>
    </recommendedName>
</protein>
<dbReference type="RefSeq" id="WP_052883985.1">
    <property type="nucleotide sequence ID" value="NZ_CP009961.1"/>
</dbReference>
<keyword evidence="5" id="KW-1185">Reference proteome</keyword>
<dbReference type="EMBL" id="CP009961">
    <property type="protein sequence ID" value="AKG38565.1"/>
    <property type="molecule type" value="Genomic_DNA"/>
</dbReference>
<dbReference type="PROSITE" id="PS51194">
    <property type="entry name" value="HELICASE_CTER"/>
    <property type="match status" value="1"/>
</dbReference>
<dbReference type="GO" id="GO:0120545">
    <property type="term" value="F:nucleic acid conformation isomerase activity"/>
    <property type="evidence" value="ECO:0007669"/>
    <property type="project" value="UniProtKB-ARBA"/>
</dbReference>
<dbReference type="InterPro" id="IPR006935">
    <property type="entry name" value="Helicase/UvrB_N"/>
</dbReference>
<dbReference type="InterPro" id="IPR001650">
    <property type="entry name" value="Helicase_C-like"/>
</dbReference>
<dbReference type="OrthoDB" id="26574at2157"/>
<evidence type="ECO:0000259" key="2">
    <source>
        <dbReference type="PROSITE" id="PS51192"/>
    </source>
</evidence>
<dbReference type="HOGENOM" id="CLU_013713_0_0_2"/>
<dbReference type="SMART" id="SM00487">
    <property type="entry name" value="DEXDc"/>
    <property type="match status" value="1"/>
</dbReference>
<dbReference type="InterPro" id="IPR014001">
    <property type="entry name" value="Helicase_ATP-bd"/>
</dbReference>
<dbReference type="Gene3D" id="3.40.50.10810">
    <property type="entry name" value="Tandem AAA-ATPase domain"/>
    <property type="match status" value="1"/>
</dbReference>
<dbReference type="Proteomes" id="UP000067434">
    <property type="component" value="Chromosome"/>
</dbReference>
<dbReference type="PANTHER" id="PTHR45766:SF6">
    <property type="entry name" value="SWI_SNF-RELATED MATRIX-ASSOCIATED ACTIN-DEPENDENT REGULATOR OF CHROMATIN SUBFAMILY A-LIKE PROTEIN 1"/>
    <property type="match status" value="1"/>
</dbReference>
<dbReference type="GeneID" id="25401302"/>
<dbReference type="InterPro" id="IPR049730">
    <property type="entry name" value="SNF2/RAD54-like_C"/>
</dbReference>
<dbReference type="GO" id="GO:0005524">
    <property type="term" value="F:ATP binding"/>
    <property type="evidence" value="ECO:0007669"/>
    <property type="project" value="InterPro"/>
</dbReference>
<feature type="domain" description="Helicase C-terminal" evidence="3">
    <location>
        <begin position="404"/>
        <end position="567"/>
    </location>
</feature>
<dbReference type="GO" id="GO:0140097">
    <property type="term" value="F:catalytic activity, acting on DNA"/>
    <property type="evidence" value="ECO:0007669"/>
    <property type="project" value="UniProtKB-ARBA"/>
</dbReference>
<dbReference type="Gene3D" id="3.40.50.300">
    <property type="entry name" value="P-loop containing nucleotide triphosphate hydrolases"/>
    <property type="match status" value="1"/>
</dbReference>
<dbReference type="InterPro" id="IPR024975">
    <property type="entry name" value="NOV_C"/>
</dbReference>
<name>A0A0F7FI22_9CREN</name>
<dbReference type="GO" id="GO:0003677">
    <property type="term" value="F:DNA binding"/>
    <property type="evidence" value="ECO:0007669"/>
    <property type="project" value="InterPro"/>
</dbReference>
<dbReference type="InterPro" id="IPR038718">
    <property type="entry name" value="SNF2-like_sf"/>
</dbReference>
<dbReference type="Pfam" id="PF00271">
    <property type="entry name" value="Helicase_C"/>
    <property type="match status" value="1"/>
</dbReference>
<dbReference type="SMART" id="SM00490">
    <property type="entry name" value="HELICc"/>
    <property type="match status" value="1"/>
</dbReference>
<dbReference type="KEGG" id="thf:MA03_03685"/>
<sequence length="979" mass="111419">MAVDLVREVFRVYSHYNPVFFSALVKANPPVTPYLHQAEFLARVLFRQPLRVFVADEIGLGKTITAILAMERLMELGYAERVLVLVPRVLVRQWILELERFNLIPRRIERSNFRGLNEGSFSRGVYVASLDLVKRSRYRDEVQRVNWDLVIVDEAHRLSLPSTGRETLRLRFVSSISSDVKRNMLFLSATPHRGDPRDYLNRLRLLDPYLVKDFKALDRPEFHASARNVLIFRRTKIDVNNVYEGREVFPPCKVVAVVVQATGDEVEFHSRLIKFLRTKILDYHKLTGTDQRALGLLNALIFKRASSSPYAAISTMEKILAKRAALINLGRHDFLRPGKLNMKQLRLARAVLGLGFEELESDTDPDKIVEDFAESCSAYFSENDVKEMKSLVNLAKNILENDSRLSAVIDLVEQHVGSGEKVIVFTEFRDTAMHVSRILAKRLGQEKVGLLTGDDARKEDRLSNVKKWLEKPGGRVLVATDVASEGLNLQVANILINYEPPWSPVKLEQRIGRVWRLGQRREVKVYTVFLAVDSDMDVLKVLYSKLIAMGRALGKLDKPPVGEEALVIDLEQRAQLPPPVVRRGQRVSRVTEYRLRSEYLKGGEKALERLVEQIYNTIVQLQEDLKKVGGLERPDRDLIAEFMYKGTGFATVQEAKEAAGDLIRSLSRLRPDLVHEYGGDYAVKSIGGTPIPLSETWRALSALMRALGEVSLQKPVFLVAKGEAEREIRVYELSFKDVEGRVVYSEPVAVDDAGSVIRGAELLKLLSLTLRELVLEAQEFQSSEHSDDVKLRRTARDVLETLLSDYRRYRESLVKRGLRVGKDTDPFNKYTLGDPRLIGVIRFTSPGALAVEAEMSMEERRQVEQEAMRVAMEYERNRGREPVDVSQHEHYDIYSRDPGTGEERFIEVKGHKGPSLLAELTEEEYRMAESQREKYWLYIVTNIGSGRPQLVAIQDPLSKMRVQQKGVIKYLLLPGEASG</sequence>
<evidence type="ECO:0000313" key="5">
    <source>
        <dbReference type="Proteomes" id="UP000067434"/>
    </source>
</evidence>
<keyword evidence="1" id="KW-0378">Hydrolase</keyword>
<proteinExistence type="predicted"/>
<dbReference type="PROSITE" id="PS51192">
    <property type="entry name" value="HELICASE_ATP_BIND_1"/>
    <property type="match status" value="1"/>
</dbReference>
<dbReference type="InterPro" id="IPR027417">
    <property type="entry name" value="P-loop_NTPase"/>
</dbReference>
<organism evidence="4 5">
    <name type="scientific">Infirmifilum uzonense</name>
    <dbReference type="NCBI Taxonomy" id="1550241"/>
    <lineage>
        <taxon>Archaea</taxon>
        <taxon>Thermoproteota</taxon>
        <taxon>Thermoprotei</taxon>
        <taxon>Thermofilales</taxon>
        <taxon>Thermofilaceae</taxon>
        <taxon>Infirmifilum</taxon>
    </lineage>
</organism>
<dbReference type="Pfam" id="PF13020">
    <property type="entry name" value="NOV_C"/>
    <property type="match status" value="1"/>
</dbReference>
<dbReference type="AlphaFoldDB" id="A0A0F7FI22"/>